<evidence type="ECO:0000259" key="7">
    <source>
        <dbReference type="PROSITE" id="PS51201"/>
    </source>
</evidence>
<evidence type="ECO:0000256" key="2">
    <source>
        <dbReference type="ARBA" id="ARBA00022448"/>
    </source>
</evidence>
<dbReference type="Gene3D" id="3.40.50.720">
    <property type="entry name" value="NAD(P)-binding Rossmann-like Domain"/>
    <property type="match status" value="2"/>
</dbReference>
<evidence type="ECO:0000313" key="10">
    <source>
        <dbReference type="Proteomes" id="UP001199795"/>
    </source>
</evidence>
<protein>
    <recommendedName>
        <fullName evidence="1">Trk system potassium uptake protein TrkA</fullName>
    </recommendedName>
</protein>
<dbReference type="GO" id="GO:0005886">
    <property type="term" value="C:plasma membrane"/>
    <property type="evidence" value="ECO:0007669"/>
    <property type="project" value="InterPro"/>
</dbReference>
<dbReference type="AlphaFoldDB" id="A0AAE3JMD8"/>
<evidence type="ECO:0000256" key="5">
    <source>
        <dbReference type="ARBA" id="ARBA00023027"/>
    </source>
</evidence>
<feature type="domain" description="RCK C-terminal" evidence="8">
    <location>
        <begin position="372"/>
        <end position="452"/>
    </location>
</feature>
<dbReference type="SUPFAM" id="SSF51735">
    <property type="entry name" value="NAD(P)-binding Rossmann-fold domains"/>
    <property type="match status" value="2"/>
</dbReference>
<keyword evidence="3" id="KW-0633">Potassium transport</keyword>
<keyword evidence="10" id="KW-1185">Reference proteome</keyword>
<dbReference type="Pfam" id="PF02080">
    <property type="entry name" value="TrkA_C"/>
    <property type="match status" value="2"/>
</dbReference>
<dbReference type="InterPro" id="IPR006036">
    <property type="entry name" value="K_uptake_TrkA"/>
</dbReference>
<dbReference type="PRINTS" id="PR00335">
    <property type="entry name" value="KUPTAKETRKA"/>
</dbReference>
<evidence type="ECO:0000313" key="9">
    <source>
        <dbReference type="EMBL" id="MCF7567666.1"/>
    </source>
</evidence>
<proteinExistence type="predicted"/>
<accession>A0AAE3JMD8</accession>
<dbReference type="NCBIfam" id="NF007038">
    <property type="entry name" value="PRK09496.2-6"/>
    <property type="match status" value="1"/>
</dbReference>
<dbReference type="InterPro" id="IPR036291">
    <property type="entry name" value="NAD(P)-bd_dom_sf"/>
</dbReference>
<dbReference type="RefSeq" id="WP_237239014.1">
    <property type="nucleotide sequence ID" value="NZ_JAKKDU010000004.1"/>
</dbReference>
<comment type="caution">
    <text evidence="9">The sequence shown here is derived from an EMBL/GenBank/DDBJ whole genome shotgun (WGS) entry which is preliminary data.</text>
</comment>
<dbReference type="NCBIfam" id="NF007032">
    <property type="entry name" value="PRK09496.1-4"/>
    <property type="match status" value="1"/>
</dbReference>
<dbReference type="GO" id="GO:0015079">
    <property type="term" value="F:potassium ion transmembrane transporter activity"/>
    <property type="evidence" value="ECO:0007669"/>
    <property type="project" value="InterPro"/>
</dbReference>
<reference evidence="9" key="1">
    <citation type="submission" date="2022-01" db="EMBL/GenBank/DDBJ databases">
        <title>Draft genome sequence of Sabulilitoribacter arenilitoris KCTC 52401.</title>
        <authorList>
            <person name="Oh J.-S."/>
        </authorList>
    </citation>
    <scope>NUCLEOTIDE SEQUENCE</scope>
    <source>
        <strain evidence="9">HMF6543</strain>
    </source>
</reference>
<organism evidence="9 10">
    <name type="scientific">Wocania arenilitoris</name>
    <dbReference type="NCBI Taxonomy" id="2044858"/>
    <lineage>
        <taxon>Bacteria</taxon>
        <taxon>Pseudomonadati</taxon>
        <taxon>Bacteroidota</taxon>
        <taxon>Flavobacteriia</taxon>
        <taxon>Flavobacteriales</taxon>
        <taxon>Flavobacteriaceae</taxon>
        <taxon>Wocania</taxon>
    </lineage>
</organism>
<dbReference type="InterPro" id="IPR003148">
    <property type="entry name" value="RCK_N"/>
</dbReference>
<dbReference type="Proteomes" id="UP001199795">
    <property type="component" value="Unassembled WGS sequence"/>
</dbReference>
<dbReference type="SUPFAM" id="SSF116726">
    <property type="entry name" value="TrkA C-terminal domain-like"/>
    <property type="match status" value="2"/>
</dbReference>
<dbReference type="InterPro" id="IPR036721">
    <property type="entry name" value="RCK_C_sf"/>
</dbReference>
<dbReference type="Gene3D" id="3.30.70.1450">
    <property type="entry name" value="Regulator of K+ conductance, C-terminal domain"/>
    <property type="match status" value="2"/>
</dbReference>
<keyword evidence="4" id="KW-0630">Potassium</keyword>
<evidence type="ECO:0000259" key="8">
    <source>
        <dbReference type="PROSITE" id="PS51202"/>
    </source>
</evidence>
<evidence type="ECO:0000256" key="4">
    <source>
        <dbReference type="ARBA" id="ARBA00022958"/>
    </source>
</evidence>
<dbReference type="InterPro" id="IPR006037">
    <property type="entry name" value="RCK_C"/>
</dbReference>
<dbReference type="NCBIfam" id="NF007031">
    <property type="entry name" value="PRK09496.1-2"/>
    <property type="match status" value="1"/>
</dbReference>
<dbReference type="PANTHER" id="PTHR43833">
    <property type="entry name" value="POTASSIUM CHANNEL PROTEIN 2-RELATED-RELATED"/>
    <property type="match status" value="1"/>
</dbReference>
<dbReference type="PROSITE" id="PS51201">
    <property type="entry name" value="RCK_N"/>
    <property type="match status" value="2"/>
</dbReference>
<dbReference type="InterPro" id="IPR050721">
    <property type="entry name" value="Trk_Ktr_HKT_K-transport"/>
</dbReference>
<feature type="domain" description="RCK N-terminal" evidence="7">
    <location>
        <begin position="232"/>
        <end position="352"/>
    </location>
</feature>
<name>A0AAE3JMD8_9FLAO</name>
<sequence>MKIIIAGAGEVGFHLAKLLSYESQEITLIDPNKLSLVYAESHLDIKALNGDATSIKMLNEAKVSSTELFIAVTSSQTTNITACVLAKQLGAKKTIARISNTEFIDFKDEVGFTKFGIDELISPEQLAAQEIELLLNQSVFNDTYEFENGALTMLGLNLTNTAKFIGKSVKEAAQMIPDVHFFPIAIQRQGSHLTIIPRGYTTLEEGDHVVFITSKGGDEELCKLAGIYKTEIRDVMILGGGRIGRKTSKSLAKKSNGRFNVKLIENSKERAFELADRLPNTLIIKGDGRNVELLEEENIAEMDAFIAVTGNSETNIISSLVAKNKGVKKTIALVENIDYFELSHSIGIDTLINKKLLAANSIFRYIRKGDVVAMTKLSSMDAELLEFIVKPKSKICNKIIKNLNFPETAIIGGVIRNGEGMLALGNFQIIEGDRVVVCCLPTSIKRVESFFF</sequence>
<keyword evidence="6" id="KW-0406">Ion transport</keyword>
<feature type="domain" description="RCK C-terminal" evidence="8">
    <location>
        <begin position="141"/>
        <end position="227"/>
    </location>
</feature>
<evidence type="ECO:0000256" key="1">
    <source>
        <dbReference type="ARBA" id="ARBA00017378"/>
    </source>
</evidence>
<evidence type="ECO:0000256" key="6">
    <source>
        <dbReference type="ARBA" id="ARBA00023065"/>
    </source>
</evidence>
<keyword evidence="2" id="KW-0813">Transport</keyword>
<dbReference type="PROSITE" id="PS51202">
    <property type="entry name" value="RCK_C"/>
    <property type="match status" value="2"/>
</dbReference>
<dbReference type="EMBL" id="JAKKDU010000004">
    <property type="protein sequence ID" value="MCF7567666.1"/>
    <property type="molecule type" value="Genomic_DNA"/>
</dbReference>
<evidence type="ECO:0000256" key="3">
    <source>
        <dbReference type="ARBA" id="ARBA00022538"/>
    </source>
</evidence>
<dbReference type="Pfam" id="PF02254">
    <property type="entry name" value="TrkA_N"/>
    <property type="match status" value="2"/>
</dbReference>
<dbReference type="NCBIfam" id="NF007039">
    <property type="entry name" value="PRK09496.3-2"/>
    <property type="match status" value="1"/>
</dbReference>
<dbReference type="PANTHER" id="PTHR43833:SF5">
    <property type="entry name" value="TRK SYSTEM POTASSIUM UPTAKE PROTEIN TRKA"/>
    <property type="match status" value="1"/>
</dbReference>
<feature type="domain" description="RCK N-terminal" evidence="7">
    <location>
        <begin position="1"/>
        <end position="121"/>
    </location>
</feature>
<keyword evidence="5" id="KW-0520">NAD</keyword>
<gene>
    <name evidence="9" type="primary">trkA</name>
    <name evidence="9" type="ORF">L3X37_04710</name>
</gene>